<dbReference type="InterPro" id="IPR002123">
    <property type="entry name" value="Plipid/glycerol_acylTrfase"/>
</dbReference>
<dbReference type="RefSeq" id="WP_023510377.1">
    <property type="nucleotide sequence ID" value="NZ_AWTC01000009.1"/>
</dbReference>
<dbReference type="Pfam" id="PF01553">
    <property type="entry name" value="Acyltransferase"/>
    <property type="match status" value="1"/>
</dbReference>
<proteinExistence type="predicted"/>
<keyword evidence="2 4" id="KW-0012">Acyltransferase</keyword>
<dbReference type="EMBL" id="AWTC01000009">
    <property type="protein sequence ID" value="EST11709.1"/>
    <property type="molecule type" value="Genomic_DNA"/>
</dbReference>
<dbReference type="OrthoDB" id="9803035at2"/>
<reference evidence="4 5" key="1">
    <citation type="journal article" date="2013" name="Genome Announc.">
        <title>Genome Sequence of Sporolactobacillus laevolacticus DSM442, an Efficient Polymer-Grade D-Lactate Producer from Agricultural Waste Cottonseed as a Nitrogen Source.</title>
        <authorList>
            <person name="Wang H."/>
            <person name="Wang L."/>
            <person name="Ju J."/>
            <person name="Yu B."/>
            <person name="Ma Y."/>
        </authorList>
    </citation>
    <scope>NUCLEOTIDE SEQUENCE [LARGE SCALE GENOMIC DNA]</scope>
    <source>
        <strain evidence="4 5">DSM 442</strain>
    </source>
</reference>
<gene>
    <name evidence="4" type="ORF">P343_10640</name>
</gene>
<dbReference type="GO" id="GO:0006654">
    <property type="term" value="P:phosphatidic acid biosynthetic process"/>
    <property type="evidence" value="ECO:0007669"/>
    <property type="project" value="TreeGrafter"/>
</dbReference>
<evidence type="ECO:0000313" key="4">
    <source>
        <dbReference type="EMBL" id="EST11709.1"/>
    </source>
</evidence>
<dbReference type="GO" id="GO:0003841">
    <property type="term" value="F:1-acylglycerol-3-phosphate O-acyltransferase activity"/>
    <property type="evidence" value="ECO:0007669"/>
    <property type="project" value="TreeGrafter"/>
</dbReference>
<evidence type="ECO:0000313" key="5">
    <source>
        <dbReference type="Proteomes" id="UP000018296"/>
    </source>
</evidence>
<comment type="caution">
    <text evidence="4">The sequence shown here is derived from an EMBL/GenBank/DDBJ whole genome shotgun (WGS) entry which is preliminary data.</text>
</comment>
<dbReference type="PANTHER" id="PTHR10434:SF11">
    <property type="entry name" value="1-ACYL-SN-GLYCEROL-3-PHOSPHATE ACYLTRANSFERASE"/>
    <property type="match status" value="1"/>
</dbReference>
<evidence type="ECO:0000259" key="3">
    <source>
        <dbReference type="SMART" id="SM00563"/>
    </source>
</evidence>
<dbReference type="STRING" id="1395513.P343_10640"/>
<dbReference type="SUPFAM" id="SSF69593">
    <property type="entry name" value="Glycerol-3-phosphate (1)-acyltransferase"/>
    <property type="match status" value="1"/>
</dbReference>
<dbReference type="SMART" id="SM00563">
    <property type="entry name" value="PlsC"/>
    <property type="match status" value="1"/>
</dbReference>
<name>V6J4R7_9BACL</name>
<evidence type="ECO:0000256" key="2">
    <source>
        <dbReference type="ARBA" id="ARBA00023315"/>
    </source>
</evidence>
<dbReference type="CDD" id="cd07989">
    <property type="entry name" value="LPLAT_AGPAT-like"/>
    <property type="match status" value="1"/>
</dbReference>
<dbReference type="PANTHER" id="PTHR10434">
    <property type="entry name" value="1-ACYL-SN-GLYCEROL-3-PHOSPHATE ACYLTRANSFERASE"/>
    <property type="match status" value="1"/>
</dbReference>
<accession>V6J4R7</accession>
<feature type="domain" description="Phospholipid/glycerol acyltransferase" evidence="3">
    <location>
        <begin position="35"/>
        <end position="149"/>
    </location>
</feature>
<evidence type="ECO:0000256" key="1">
    <source>
        <dbReference type="ARBA" id="ARBA00022679"/>
    </source>
</evidence>
<sequence length="199" mass="21992">MNLYPIGKPLVKIFYHLFFRITVIGSENIPKQGGVLICSNHLSNFDPPFIGVSITRALSFIAKSELFKVPVLGVLLRHLNSFPVRRGEGDRGAIRMALKLIREGHALLLFPEGHRNLNQDAPLKQGLSGAGFFALKTDAVVVPCAIIGRYKFRSKMKIVFGKPVDTMAMKNQKLKSSEASTVIMRRIQALLDEHAGPTA</sequence>
<keyword evidence="5" id="KW-1185">Reference proteome</keyword>
<dbReference type="PATRIC" id="fig|1395513.3.peg.2148"/>
<dbReference type="Proteomes" id="UP000018296">
    <property type="component" value="Unassembled WGS sequence"/>
</dbReference>
<organism evidence="4 5">
    <name type="scientific">Sporolactobacillus laevolacticus DSM 442</name>
    <dbReference type="NCBI Taxonomy" id="1395513"/>
    <lineage>
        <taxon>Bacteria</taxon>
        <taxon>Bacillati</taxon>
        <taxon>Bacillota</taxon>
        <taxon>Bacilli</taxon>
        <taxon>Bacillales</taxon>
        <taxon>Sporolactobacillaceae</taxon>
        <taxon>Sporolactobacillus</taxon>
    </lineage>
</organism>
<protein>
    <submittedName>
        <fullName evidence="4">1-acyl-sn-glycerol-3-phosphate acyltransferase</fullName>
    </submittedName>
</protein>
<dbReference type="eggNOG" id="COG0204">
    <property type="taxonomic scope" value="Bacteria"/>
</dbReference>
<dbReference type="AlphaFoldDB" id="V6J4R7"/>
<keyword evidence="1 4" id="KW-0808">Transferase</keyword>